<dbReference type="AlphaFoldDB" id="A0A830E5W4"/>
<reference evidence="2" key="1">
    <citation type="journal article" date="2014" name="Int. J. Syst. Evol. Microbiol.">
        <title>Complete genome sequence of Corynebacterium casei LMG S-19264T (=DSM 44701T), isolated from a smear-ripened cheese.</title>
        <authorList>
            <consortium name="US DOE Joint Genome Institute (JGI-PGF)"/>
            <person name="Walter F."/>
            <person name="Albersmeier A."/>
            <person name="Kalinowski J."/>
            <person name="Ruckert C."/>
        </authorList>
    </citation>
    <scope>NUCLEOTIDE SEQUENCE</scope>
    <source>
        <strain evidence="2">JCM 14359</strain>
    </source>
</reference>
<accession>A0A830E5W4</accession>
<reference evidence="2" key="2">
    <citation type="submission" date="2020-09" db="EMBL/GenBank/DDBJ databases">
        <authorList>
            <person name="Sun Q."/>
            <person name="Ohkuma M."/>
        </authorList>
    </citation>
    <scope>NUCLEOTIDE SEQUENCE</scope>
    <source>
        <strain evidence="2">JCM 14359</strain>
    </source>
</reference>
<protein>
    <recommendedName>
        <fullName evidence="4">MarR family transcriptional regulator</fullName>
    </recommendedName>
</protein>
<evidence type="ECO:0000256" key="1">
    <source>
        <dbReference type="SAM" id="MobiDB-lite"/>
    </source>
</evidence>
<dbReference type="SUPFAM" id="SSF46785">
    <property type="entry name" value="Winged helix' DNA-binding domain"/>
    <property type="match status" value="1"/>
</dbReference>
<proteinExistence type="predicted"/>
<dbReference type="Proteomes" id="UP000653099">
    <property type="component" value="Unassembled WGS sequence"/>
</dbReference>
<feature type="compositionally biased region" description="Basic and acidic residues" evidence="1">
    <location>
        <begin position="121"/>
        <end position="133"/>
    </location>
</feature>
<dbReference type="OrthoDB" id="195563at2157"/>
<gene>
    <name evidence="2" type="ORF">GCM10008995_01970</name>
</gene>
<dbReference type="InterPro" id="IPR011991">
    <property type="entry name" value="ArsR-like_HTH"/>
</dbReference>
<feature type="region of interest" description="Disordered" evidence="1">
    <location>
        <begin position="100"/>
        <end position="159"/>
    </location>
</feature>
<evidence type="ECO:0008006" key="4">
    <source>
        <dbReference type="Google" id="ProtNLM"/>
    </source>
</evidence>
<dbReference type="CDD" id="cd00090">
    <property type="entry name" value="HTH_ARSR"/>
    <property type="match status" value="1"/>
</dbReference>
<dbReference type="RefSeq" id="WP_188785525.1">
    <property type="nucleotide sequence ID" value="NZ_BMOC01000001.1"/>
</dbReference>
<organism evidence="2 3">
    <name type="scientific">Halobellus salinus</name>
    <dbReference type="NCBI Taxonomy" id="931585"/>
    <lineage>
        <taxon>Archaea</taxon>
        <taxon>Methanobacteriati</taxon>
        <taxon>Methanobacteriota</taxon>
        <taxon>Stenosarchaea group</taxon>
        <taxon>Halobacteria</taxon>
        <taxon>Halobacteriales</taxon>
        <taxon>Haloferacaceae</taxon>
        <taxon>Halobellus</taxon>
    </lineage>
</organism>
<dbReference type="Gene3D" id="1.10.10.10">
    <property type="entry name" value="Winged helix-like DNA-binding domain superfamily/Winged helix DNA-binding domain"/>
    <property type="match status" value="1"/>
</dbReference>
<dbReference type="InterPro" id="IPR036390">
    <property type="entry name" value="WH_DNA-bd_sf"/>
</dbReference>
<feature type="compositionally biased region" description="Acidic residues" evidence="1">
    <location>
        <begin position="148"/>
        <end position="159"/>
    </location>
</feature>
<evidence type="ECO:0000313" key="2">
    <source>
        <dbReference type="EMBL" id="GGI95478.1"/>
    </source>
</evidence>
<dbReference type="InterPro" id="IPR036388">
    <property type="entry name" value="WH-like_DNA-bd_sf"/>
</dbReference>
<comment type="caution">
    <text evidence="2">The sequence shown here is derived from an EMBL/GenBank/DDBJ whole genome shotgun (WGS) entry which is preliminary data.</text>
</comment>
<evidence type="ECO:0000313" key="3">
    <source>
        <dbReference type="Proteomes" id="UP000653099"/>
    </source>
</evidence>
<sequence length="159" mass="17458">MAPIDLREHNPDDGIDIRPGTNKAAIIKLLYRETNLAYTPSEIRDALDLPRGTISTTLSRLHDDGLIGKTSDGLYHGFDHRDDVRRFARSLVQLDEMFTRYPNSGLGPDDVEQTGTGAKTEITRDTEAEHDTSGSEPAPADWVTGTDTDTDSGTADEDQ</sequence>
<keyword evidence="3" id="KW-1185">Reference proteome</keyword>
<name>A0A830E5W4_9EURY</name>
<dbReference type="EMBL" id="BMOC01000001">
    <property type="protein sequence ID" value="GGI95478.1"/>
    <property type="molecule type" value="Genomic_DNA"/>
</dbReference>